<evidence type="ECO:0000256" key="7">
    <source>
        <dbReference type="SAM" id="MobiDB-lite"/>
    </source>
</evidence>
<dbReference type="InterPro" id="IPR006638">
    <property type="entry name" value="Elp3/MiaA/NifB-like_rSAM"/>
</dbReference>
<dbReference type="SUPFAM" id="SSF102114">
    <property type="entry name" value="Radical SAM enzymes"/>
    <property type="match status" value="1"/>
</dbReference>
<dbReference type="GO" id="GO:0051539">
    <property type="term" value="F:4 iron, 4 sulfur cluster binding"/>
    <property type="evidence" value="ECO:0007669"/>
    <property type="project" value="UniProtKB-KW"/>
</dbReference>
<dbReference type="PANTHER" id="PTHR43837:SF1">
    <property type="entry name" value="RIBOSOMAL PROTEIN US12 METHYLTHIOTRANSFERASE RIMO"/>
    <property type="match status" value="1"/>
</dbReference>
<dbReference type="Pfam" id="PF18693">
    <property type="entry name" value="TRAM_2"/>
    <property type="match status" value="1"/>
</dbReference>
<keyword evidence="4" id="KW-0479">Metal-binding</keyword>
<dbReference type="GO" id="GO:0046872">
    <property type="term" value="F:metal ion binding"/>
    <property type="evidence" value="ECO:0007669"/>
    <property type="project" value="UniProtKB-KW"/>
</dbReference>
<evidence type="ECO:0000313" key="10">
    <source>
        <dbReference type="EMBL" id="KAK3604277.1"/>
    </source>
</evidence>
<comment type="caution">
    <text evidence="10">The sequence shown here is derived from an EMBL/GenBank/DDBJ whole genome shotgun (WGS) entry which is preliminary data.</text>
</comment>
<dbReference type="InterPro" id="IPR020612">
    <property type="entry name" value="Methylthiotransferase_CS"/>
</dbReference>
<sequence>MSERYKDALFEELPEIDGLIDLTGGKGATQLSGFKPKYSPKNFDAARVLSTQRHYAYLKISEGCSNMCSFCNIPFLRGNFSSRPVPHVVSEFTRLLDMGIREINLISQDSSSYGADLPKEHNLLNLTEKLLSAARERECWIRIFYSYPNRYPKEMFRLMKTDPRLVPYIDMPFQHISDTVLRDMNRRITGDKIRAILDDALEILPDLAVRTTFIVGFPTETEDNFEELLNFVKQGYFRHIISARQNLVTQSREGEKHAPEADNGGTAENFTEENKSAVGQVIPVLIKGVSEESDLLIEGRACFQGVDVDGVVYINEGEAVPGSFTQVRITEAHPYDLIGTTLI</sequence>
<dbReference type="InterPro" id="IPR007197">
    <property type="entry name" value="rSAM"/>
</dbReference>
<dbReference type="SFLD" id="SFLDS00029">
    <property type="entry name" value="Radical_SAM"/>
    <property type="match status" value="1"/>
</dbReference>
<keyword evidence="11" id="KW-1185">Reference proteome</keyword>
<dbReference type="Pfam" id="PF04055">
    <property type="entry name" value="Radical_SAM"/>
    <property type="match status" value="1"/>
</dbReference>
<dbReference type="Proteomes" id="UP001195483">
    <property type="component" value="Unassembled WGS sequence"/>
</dbReference>
<dbReference type="PROSITE" id="PS50926">
    <property type="entry name" value="TRAM"/>
    <property type="match status" value="1"/>
</dbReference>
<dbReference type="InterPro" id="IPR058240">
    <property type="entry name" value="rSAM_sf"/>
</dbReference>
<dbReference type="Gene3D" id="3.80.30.20">
    <property type="entry name" value="tm_1862 like domain"/>
    <property type="match status" value="1"/>
</dbReference>
<dbReference type="PROSITE" id="PS01278">
    <property type="entry name" value="MTTASE_RADICAL"/>
    <property type="match status" value="1"/>
</dbReference>
<gene>
    <name evidence="10" type="ORF">CHS0354_002085</name>
</gene>
<evidence type="ECO:0000256" key="3">
    <source>
        <dbReference type="ARBA" id="ARBA00022691"/>
    </source>
</evidence>
<protein>
    <submittedName>
        <fullName evidence="10">Uncharacterized protein</fullName>
    </submittedName>
</protein>
<dbReference type="AlphaFoldDB" id="A0AAE0W8G1"/>
<evidence type="ECO:0000259" key="9">
    <source>
        <dbReference type="PROSITE" id="PS51918"/>
    </source>
</evidence>
<evidence type="ECO:0000256" key="5">
    <source>
        <dbReference type="ARBA" id="ARBA00023004"/>
    </source>
</evidence>
<reference evidence="10" key="1">
    <citation type="journal article" date="2021" name="Genome Biol. Evol.">
        <title>A High-Quality Reference Genome for a Parasitic Bivalve with Doubly Uniparental Inheritance (Bivalvia: Unionida).</title>
        <authorList>
            <person name="Smith C.H."/>
        </authorList>
    </citation>
    <scope>NUCLEOTIDE SEQUENCE</scope>
    <source>
        <strain evidence="10">CHS0354</strain>
    </source>
</reference>
<evidence type="ECO:0000256" key="2">
    <source>
        <dbReference type="ARBA" id="ARBA00022485"/>
    </source>
</evidence>
<comment type="cofactor">
    <cofactor evidence="1">
        <name>[4Fe-4S] cluster</name>
        <dbReference type="ChEBI" id="CHEBI:49883"/>
    </cofactor>
</comment>
<evidence type="ECO:0000256" key="6">
    <source>
        <dbReference type="ARBA" id="ARBA00023014"/>
    </source>
</evidence>
<dbReference type="EMBL" id="JAEAOA010000186">
    <property type="protein sequence ID" value="KAK3604277.1"/>
    <property type="molecule type" value="Genomic_DNA"/>
</dbReference>
<dbReference type="GO" id="GO:0005829">
    <property type="term" value="C:cytosol"/>
    <property type="evidence" value="ECO:0007669"/>
    <property type="project" value="TreeGrafter"/>
</dbReference>
<dbReference type="SMART" id="SM00729">
    <property type="entry name" value="Elp3"/>
    <property type="match status" value="1"/>
</dbReference>
<dbReference type="InterPro" id="IPR012340">
    <property type="entry name" value="NA-bd_OB-fold"/>
</dbReference>
<organism evidence="10 11">
    <name type="scientific">Potamilus streckersoni</name>
    <dbReference type="NCBI Taxonomy" id="2493646"/>
    <lineage>
        <taxon>Eukaryota</taxon>
        <taxon>Metazoa</taxon>
        <taxon>Spiralia</taxon>
        <taxon>Lophotrochozoa</taxon>
        <taxon>Mollusca</taxon>
        <taxon>Bivalvia</taxon>
        <taxon>Autobranchia</taxon>
        <taxon>Heteroconchia</taxon>
        <taxon>Palaeoheterodonta</taxon>
        <taxon>Unionida</taxon>
        <taxon>Unionoidea</taxon>
        <taxon>Unionidae</taxon>
        <taxon>Ambleminae</taxon>
        <taxon>Lampsilini</taxon>
        <taxon>Potamilus</taxon>
    </lineage>
</organism>
<evidence type="ECO:0000259" key="8">
    <source>
        <dbReference type="PROSITE" id="PS50926"/>
    </source>
</evidence>
<dbReference type="InterPro" id="IPR002792">
    <property type="entry name" value="TRAM_dom"/>
</dbReference>
<keyword evidence="3" id="KW-0949">S-adenosyl-L-methionine</keyword>
<dbReference type="PROSITE" id="PS51918">
    <property type="entry name" value="RADICAL_SAM"/>
    <property type="match status" value="1"/>
</dbReference>
<dbReference type="GO" id="GO:0035599">
    <property type="term" value="F:aspartic acid methylthiotransferase activity"/>
    <property type="evidence" value="ECO:0007669"/>
    <property type="project" value="TreeGrafter"/>
</dbReference>
<keyword evidence="2" id="KW-0004">4Fe-4S</keyword>
<evidence type="ECO:0000313" key="11">
    <source>
        <dbReference type="Proteomes" id="UP001195483"/>
    </source>
</evidence>
<dbReference type="PANTHER" id="PTHR43837">
    <property type="entry name" value="RIBOSOMAL PROTEIN S12 METHYLTHIOTRANSFERASE RIMO"/>
    <property type="match status" value="1"/>
</dbReference>
<feature type="domain" description="TRAM" evidence="8">
    <location>
        <begin position="275"/>
        <end position="343"/>
    </location>
</feature>
<keyword evidence="5" id="KW-0408">Iron</keyword>
<reference evidence="10" key="3">
    <citation type="submission" date="2023-05" db="EMBL/GenBank/DDBJ databases">
        <authorList>
            <person name="Smith C.H."/>
        </authorList>
    </citation>
    <scope>NUCLEOTIDE SEQUENCE</scope>
    <source>
        <strain evidence="10">CHS0354</strain>
        <tissue evidence="10">Mantle</tissue>
    </source>
</reference>
<feature type="domain" description="Radical SAM core" evidence="9">
    <location>
        <begin position="50"/>
        <end position="292"/>
    </location>
</feature>
<proteinExistence type="predicted"/>
<evidence type="ECO:0000256" key="4">
    <source>
        <dbReference type="ARBA" id="ARBA00022723"/>
    </source>
</evidence>
<dbReference type="InterPro" id="IPR023404">
    <property type="entry name" value="rSAM_horseshoe"/>
</dbReference>
<feature type="region of interest" description="Disordered" evidence="7">
    <location>
        <begin position="250"/>
        <end position="269"/>
    </location>
</feature>
<name>A0AAE0W8G1_9BIVA</name>
<reference evidence="10" key="2">
    <citation type="journal article" date="2021" name="Genome Biol. Evol.">
        <title>Developing a high-quality reference genome for a parasitic bivalve with doubly uniparental inheritance (Bivalvia: Unionida).</title>
        <authorList>
            <person name="Smith C.H."/>
        </authorList>
    </citation>
    <scope>NUCLEOTIDE SEQUENCE</scope>
    <source>
        <strain evidence="10">CHS0354</strain>
        <tissue evidence="10">Mantle</tissue>
    </source>
</reference>
<evidence type="ECO:0000256" key="1">
    <source>
        <dbReference type="ARBA" id="ARBA00001966"/>
    </source>
</evidence>
<accession>A0AAE0W8G1</accession>
<dbReference type="InterPro" id="IPR005840">
    <property type="entry name" value="Ribosomal_uS12_MeSTrfase_RimO"/>
</dbReference>
<dbReference type="Gene3D" id="2.40.50.140">
    <property type="entry name" value="Nucleic acid-binding proteins"/>
    <property type="match status" value="1"/>
</dbReference>
<dbReference type="SFLD" id="SFLDG01082">
    <property type="entry name" value="B12-binding_domain_containing"/>
    <property type="match status" value="1"/>
</dbReference>
<keyword evidence="6" id="KW-0411">Iron-sulfur</keyword>